<evidence type="ECO:0000256" key="4">
    <source>
        <dbReference type="ARBA" id="ARBA00023242"/>
    </source>
</evidence>
<evidence type="ECO:0000256" key="3">
    <source>
        <dbReference type="ARBA" id="ARBA00023163"/>
    </source>
</evidence>
<dbReference type="AlphaFoldDB" id="L1I527"/>
<dbReference type="GeneID" id="17287674"/>
<sequence>MTDPARLPYVSIVPRARNAPPNYYPHEITIDLPVLRALTHLKQEHAARHLGISLTSFKSACRRLGIARWPYNKRRTAQQSPQQDEASEPRRETTSNEDSSNKALKLPEEDHSEVLEEEEASANADRDSNSDTMMAEGDGSMEEEGAEVVEALVQPEHVEEGPGMDEDWMSWYLRVEGESIDSGEEAMQTWM</sequence>
<name>L1I527_GUITC</name>
<protein>
    <recommendedName>
        <fullName evidence="6">RWP-RK domain-containing protein</fullName>
    </recommendedName>
</protein>
<reference evidence="9" key="2">
    <citation type="submission" date="2012-11" db="EMBL/GenBank/DDBJ databases">
        <authorList>
            <person name="Kuo A."/>
            <person name="Curtis B.A."/>
            <person name="Tanifuji G."/>
            <person name="Burki F."/>
            <person name="Gruber A."/>
            <person name="Irimia M."/>
            <person name="Maruyama S."/>
            <person name="Arias M.C."/>
            <person name="Ball S.G."/>
            <person name="Gile G.H."/>
            <person name="Hirakawa Y."/>
            <person name="Hopkins J.F."/>
            <person name="Rensing S.A."/>
            <person name="Schmutz J."/>
            <person name="Symeonidi A."/>
            <person name="Elias M."/>
            <person name="Eveleigh R.J."/>
            <person name="Herman E.K."/>
            <person name="Klute M.J."/>
            <person name="Nakayama T."/>
            <person name="Obornik M."/>
            <person name="Reyes-Prieto A."/>
            <person name="Armbrust E.V."/>
            <person name="Aves S.J."/>
            <person name="Beiko R.G."/>
            <person name="Coutinho P."/>
            <person name="Dacks J.B."/>
            <person name="Durnford D.G."/>
            <person name="Fast N.M."/>
            <person name="Green B.R."/>
            <person name="Grisdale C."/>
            <person name="Hempe F."/>
            <person name="Henrissat B."/>
            <person name="Hoppner M.P."/>
            <person name="Ishida K.-I."/>
            <person name="Kim E."/>
            <person name="Koreny L."/>
            <person name="Kroth P.G."/>
            <person name="Liu Y."/>
            <person name="Malik S.-B."/>
            <person name="Maier U.G."/>
            <person name="McRose D."/>
            <person name="Mock T."/>
            <person name="Neilson J.A."/>
            <person name="Onodera N.T."/>
            <person name="Poole A.M."/>
            <person name="Pritham E.J."/>
            <person name="Richards T.A."/>
            <person name="Rocap G."/>
            <person name="Roy S.W."/>
            <person name="Sarai C."/>
            <person name="Schaack S."/>
            <person name="Shirato S."/>
            <person name="Slamovits C.H."/>
            <person name="Spencer D.F."/>
            <person name="Suzuki S."/>
            <person name="Worden A.Z."/>
            <person name="Zauner S."/>
            <person name="Barry K."/>
            <person name="Bell C."/>
            <person name="Bharti A.K."/>
            <person name="Crow J.A."/>
            <person name="Grimwood J."/>
            <person name="Kramer R."/>
            <person name="Lindquist E."/>
            <person name="Lucas S."/>
            <person name="Salamov A."/>
            <person name="McFadden G.I."/>
            <person name="Lane C.E."/>
            <person name="Keeling P.J."/>
            <person name="Gray M.W."/>
            <person name="Grigoriev I.V."/>
            <person name="Archibald J.M."/>
        </authorList>
    </citation>
    <scope>NUCLEOTIDE SEQUENCE</scope>
    <source>
        <strain evidence="9">CCMP2712</strain>
    </source>
</reference>
<dbReference type="EnsemblProtists" id="EKX30955">
    <property type="protein sequence ID" value="EKX30955"/>
    <property type="gene ID" value="GUITHDRAFT_122838"/>
</dbReference>
<evidence type="ECO:0000313" key="7">
    <source>
        <dbReference type="EMBL" id="EKX30955.1"/>
    </source>
</evidence>
<keyword evidence="4" id="KW-0539">Nucleus</keyword>
<dbReference type="InterPro" id="IPR003035">
    <property type="entry name" value="RWP-RK_dom"/>
</dbReference>
<dbReference type="Proteomes" id="UP000011087">
    <property type="component" value="Unassembled WGS sequence"/>
</dbReference>
<dbReference type="KEGG" id="gtt:GUITHDRAFT_122838"/>
<dbReference type="RefSeq" id="XP_005817935.1">
    <property type="nucleotide sequence ID" value="XM_005817878.1"/>
</dbReference>
<gene>
    <name evidence="7" type="ORF">GUITHDRAFT_122838</name>
</gene>
<dbReference type="PaxDb" id="55529-EKX30955"/>
<feature type="domain" description="RWP-RK" evidence="6">
    <location>
        <begin position="8"/>
        <end position="100"/>
    </location>
</feature>
<dbReference type="PROSITE" id="PS51519">
    <property type="entry name" value="RWP_RK"/>
    <property type="match status" value="1"/>
</dbReference>
<reference evidence="7 9" key="1">
    <citation type="journal article" date="2012" name="Nature">
        <title>Algal genomes reveal evolutionary mosaicism and the fate of nucleomorphs.</title>
        <authorList>
            <consortium name="DOE Joint Genome Institute"/>
            <person name="Curtis B.A."/>
            <person name="Tanifuji G."/>
            <person name="Burki F."/>
            <person name="Gruber A."/>
            <person name="Irimia M."/>
            <person name="Maruyama S."/>
            <person name="Arias M.C."/>
            <person name="Ball S.G."/>
            <person name="Gile G.H."/>
            <person name="Hirakawa Y."/>
            <person name="Hopkins J.F."/>
            <person name="Kuo A."/>
            <person name="Rensing S.A."/>
            <person name="Schmutz J."/>
            <person name="Symeonidi A."/>
            <person name="Elias M."/>
            <person name="Eveleigh R.J."/>
            <person name="Herman E.K."/>
            <person name="Klute M.J."/>
            <person name="Nakayama T."/>
            <person name="Obornik M."/>
            <person name="Reyes-Prieto A."/>
            <person name="Armbrust E.V."/>
            <person name="Aves S.J."/>
            <person name="Beiko R.G."/>
            <person name="Coutinho P."/>
            <person name="Dacks J.B."/>
            <person name="Durnford D.G."/>
            <person name="Fast N.M."/>
            <person name="Green B.R."/>
            <person name="Grisdale C.J."/>
            <person name="Hempel F."/>
            <person name="Henrissat B."/>
            <person name="Hoppner M.P."/>
            <person name="Ishida K."/>
            <person name="Kim E."/>
            <person name="Koreny L."/>
            <person name="Kroth P.G."/>
            <person name="Liu Y."/>
            <person name="Malik S.B."/>
            <person name="Maier U.G."/>
            <person name="McRose D."/>
            <person name="Mock T."/>
            <person name="Neilson J.A."/>
            <person name="Onodera N.T."/>
            <person name="Poole A.M."/>
            <person name="Pritham E.J."/>
            <person name="Richards T.A."/>
            <person name="Rocap G."/>
            <person name="Roy S.W."/>
            <person name="Sarai C."/>
            <person name="Schaack S."/>
            <person name="Shirato S."/>
            <person name="Slamovits C.H."/>
            <person name="Spencer D.F."/>
            <person name="Suzuki S."/>
            <person name="Worden A.Z."/>
            <person name="Zauner S."/>
            <person name="Barry K."/>
            <person name="Bell C."/>
            <person name="Bharti A.K."/>
            <person name="Crow J.A."/>
            <person name="Grimwood J."/>
            <person name="Kramer R."/>
            <person name="Lindquist E."/>
            <person name="Lucas S."/>
            <person name="Salamov A."/>
            <person name="McFadden G.I."/>
            <person name="Lane C.E."/>
            <person name="Keeling P.J."/>
            <person name="Gray M.W."/>
            <person name="Grigoriev I.V."/>
            <person name="Archibald J.M."/>
        </authorList>
    </citation>
    <scope>NUCLEOTIDE SEQUENCE</scope>
    <source>
        <strain evidence="7 9">CCMP2712</strain>
    </source>
</reference>
<evidence type="ECO:0000313" key="8">
    <source>
        <dbReference type="EnsemblProtists" id="EKX30955"/>
    </source>
</evidence>
<keyword evidence="1" id="KW-0805">Transcription regulation</keyword>
<organism evidence="7">
    <name type="scientific">Guillardia theta (strain CCMP2712)</name>
    <name type="common">Cryptophyte</name>
    <dbReference type="NCBI Taxonomy" id="905079"/>
    <lineage>
        <taxon>Eukaryota</taxon>
        <taxon>Cryptophyceae</taxon>
        <taxon>Pyrenomonadales</taxon>
        <taxon>Geminigeraceae</taxon>
        <taxon>Guillardia</taxon>
    </lineage>
</organism>
<keyword evidence="3" id="KW-0804">Transcription</keyword>
<accession>L1I527</accession>
<evidence type="ECO:0000256" key="1">
    <source>
        <dbReference type="ARBA" id="ARBA00023015"/>
    </source>
</evidence>
<keyword evidence="9" id="KW-1185">Reference proteome</keyword>
<dbReference type="GO" id="GO:0003677">
    <property type="term" value="F:DNA binding"/>
    <property type="evidence" value="ECO:0007669"/>
    <property type="project" value="UniProtKB-KW"/>
</dbReference>
<feature type="compositionally biased region" description="Basic and acidic residues" evidence="5">
    <location>
        <begin position="105"/>
        <end position="114"/>
    </location>
</feature>
<proteinExistence type="predicted"/>
<evidence type="ECO:0000256" key="5">
    <source>
        <dbReference type="SAM" id="MobiDB-lite"/>
    </source>
</evidence>
<evidence type="ECO:0000313" key="9">
    <source>
        <dbReference type="Proteomes" id="UP000011087"/>
    </source>
</evidence>
<dbReference type="EMBL" id="JH993434">
    <property type="protein sequence ID" value="EKX30955.1"/>
    <property type="molecule type" value="Genomic_DNA"/>
</dbReference>
<evidence type="ECO:0000259" key="6">
    <source>
        <dbReference type="PROSITE" id="PS51519"/>
    </source>
</evidence>
<dbReference type="HOGENOM" id="CLU_092984_0_2_1"/>
<reference evidence="8" key="3">
    <citation type="submission" date="2016-03" db="UniProtKB">
        <authorList>
            <consortium name="EnsemblProtists"/>
        </authorList>
    </citation>
    <scope>IDENTIFICATION</scope>
</reference>
<feature type="region of interest" description="Disordered" evidence="5">
    <location>
        <begin position="72"/>
        <end position="137"/>
    </location>
</feature>
<dbReference type="Pfam" id="PF02042">
    <property type="entry name" value="RWP-RK"/>
    <property type="match status" value="1"/>
</dbReference>
<evidence type="ECO:0000256" key="2">
    <source>
        <dbReference type="ARBA" id="ARBA00023125"/>
    </source>
</evidence>
<keyword evidence="2" id="KW-0238">DNA-binding</keyword>